<comment type="subcellular location">
    <subcellularLocation>
        <location evidence="2">Cytoplasm</location>
    </subcellularLocation>
    <subcellularLocation>
        <location evidence="1">Nucleus</location>
    </subcellularLocation>
</comment>
<dbReference type="InterPro" id="IPR027417">
    <property type="entry name" value="P-loop_NTPase"/>
</dbReference>
<evidence type="ECO:0000259" key="8">
    <source>
        <dbReference type="PROSITE" id="PS51717"/>
    </source>
</evidence>
<dbReference type="GO" id="GO:0005525">
    <property type="term" value="F:GTP binding"/>
    <property type="evidence" value="ECO:0007669"/>
    <property type="project" value="UniProtKB-KW"/>
</dbReference>
<dbReference type="GO" id="GO:0005737">
    <property type="term" value="C:cytoplasm"/>
    <property type="evidence" value="ECO:0007669"/>
    <property type="project" value="UniProtKB-SubCell"/>
</dbReference>
<dbReference type="Pfam" id="PF25683">
    <property type="entry name" value="URGCP_GTPase"/>
    <property type="match status" value="1"/>
</dbReference>
<evidence type="ECO:0000256" key="4">
    <source>
        <dbReference type="ARBA" id="ARBA00022490"/>
    </source>
</evidence>
<comment type="caution">
    <text evidence="9">The sequence shown here is derived from an EMBL/GenBank/DDBJ whole genome shotgun (WGS) entry which is preliminary data.</text>
</comment>
<accession>A0AAW2AZ91</accession>
<dbReference type="InterPro" id="IPR030383">
    <property type="entry name" value="G_VLIG_dom"/>
</dbReference>
<gene>
    <name evidence="9" type="ORF">ABG768_020361</name>
</gene>
<keyword evidence="6" id="KW-0342">GTP-binding</keyword>
<name>A0AAW2AZ91_CULAL</name>
<dbReference type="Proteomes" id="UP001479290">
    <property type="component" value="Unassembled WGS sequence"/>
</dbReference>
<dbReference type="SUPFAM" id="SSF52540">
    <property type="entry name" value="P-loop containing nucleoside triphosphate hydrolases"/>
    <property type="match status" value="1"/>
</dbReference>
<evidence type="ECO:0000256" key="1">
    <source>
        <dbReference type="ARBA" id="ARBA00004123"/>
    </source>
</evidence>
<evidence type="ECO:0000313" key="9">
    <source>
        <dbReference type="EMBL" id="KAK9978617.1"/>
    </source>
</evidence>
<organism evidence="9 10">
    <name type="scientific">Culter alburnus</name>
    <name type="common">Topmouth culter</name>
    <dbReference type="NCBI Taxonomy" id="194366"/>
    <lineage>
        <taxon>Eukaryota</taxon>
        <taxon>Metazoa</taxon>
        <taxon>Chordata</taxon>
        <taxon>Craniata</taxon>
        <taxon>Vertebrata</taxon>
        <taxon>Euteleostomi</taxon>
        <taxon>Actinopterygii</taxon>
        <taxon>Neopterygii</taxon>
        <taxon>Teleostei</taxon>
        <taxon>Ostariophysi</taxon>
        <taxon>Cypriniformes</taxon>
        <taxon>Xenocyprididae</taxon>
        <taxon>Xenocypridinae</taxon>
        <taxon>Culter</taxon>
    </lineage>
</organism>
<dbReference type="EMBL" id="JAWDJR010000003">
    <property type="protein sequence ID" value="KAK9978617.1"/>
    <property type="molecule type" value="Genomic_DNA"/>
</dbReference>
<keyword evidence="10" id="KW-1185">Reference proteome</keyword>
<keyword evidence="4" id="KW-0963">Cytoplasm</keyword>
<keyword evidence="7" id="KW-0539">Nucleus</keyword>
<evidence type="ECO:0000256" key="6">
    <source>
        <dbReference type="ARBA" id="ARBA00023134"/>
    </source>
</evidence>
<keyword evidence="5" id="KW-0547">Nucleotide-binding</keyword>
<dbReference type="InterPro" id="IPR058641">
    <property type="entry name" value="GVIN1_dom"/>
</dbReference>
<proteinExistence type="inferred from homology"/>
<evidence type="ECO:0000256" key="3">
    <source>
        <dbReference type="ARBA" id="ARBA00006828"/>
    </source>
</evidence>
<dbReference type="PANTHER" id="PTHR22796:SF6">
    <property type="entry name" value="INTERFERON-INDUCED VERY LARGE GTPASE 1-RELATED"/>
    <property type="match status" value="1"/>
</dbReference>
<dbReference type="PROSITE" id="PS51717">
    <property type="entry name" value="G_VLIG"/>
    <property type="match status" value="1"/>
</dbReference>
<evidence type="ECO:0000256" key="2">
    <source>
        <dbReference type="ARBA" id="ARBA00004496"/>
    </source>
</evidence>
<evidence type="ECO:0000256" key="7">
    <source>
        <dbReference type="ARBA" id="ARBA00023242"/>
    </source>
</evidence>
<dbReference type="GO" id="GO:0005634">
    <property type="term" value="C:nucleus"/>
    <property type="evidence" value="ECO:0007669"/>
    <property type="project" value="UniProtKB-SubCell"/>
</dbReference>
<protein>
    <recommendedName>
        <fullName evidence="8">VLIG-type G domain-containing protein</fullName>
    </recommendedName>
</protein>
<dbReference type="PANTHER" id="PTHR22796">
    <property type="entry name" value="URG4-RELATED"/>
    <property type="match status" value="1"/>
</dbReference>
<sequence>MNIIYQKLHLEIRHLNKIRVADVLQITEHSIQSQESCAEEELVQTFIQKLLIHNYRARYIKTEVNNKKDQTNQRGSDSSEDESDIFDDVLKNNDSSQSERIHPMDVQMAVFHCADSFLKQLLVTKLSQCQYALPLLVPDPVTQQIEFPLWTFRQINKSWKIKNNFNEISQTQPIYKAKTPMVSFFRFVSVSSSKSQMMNSLINEKHNTFFHRNCPGSSRTRVLMDGVVEIAWFCPSGKNTDKFTDCVAFCNLHGDAGDHEKQLQILTEMASVNVIVLPQLQRNDRTATIVQSLYRNRKPLIFLFTEDKSALTEMKKGKFKIGLKDRNQSEVSEELRRVVNDCLTESSSTFRLEDVSKHSDIRVDEEDDDDCRRGREAAQQMMRLLEKKDLTEIKESVLPHQGKLWHQWCQKNKELHRPRADEIEMDISRKQTDIKEIRQQQHESDISEFMKLFIKEMNSHDEHKMFFIKWLIILLDEYISADLSDLYQKYDEKWSMVLKLKEDHHKSEQLKVQQTELERISEDLQAAAFGLEHIMREIGQIYESCSSVKKNKKDLQFDFSSLPSLAAEMMISGFPLELMDGDAAHVPVVWISAVLDELIKKLGDQRVFVLSVLGLQSSGKSTMLNAMFGLQFAVSAGRCTRGAFMQLVKVSDEMKTQMNFDYILVVDTEGLRALELAGRSTRGHDNELATFVVGLANLTLINIFGETPSDMQDILQIVVQAFMRMKKVKLNPSCVFVHQNVSDITAGEKNMEGRRRLQETLDKMTNLAAEEEGYDAECFSDVIKFDVHNDVKYFAQLWEGSPPMAPPNPNYCENIQQLKETIMSQASKSHGMMLKDLKDCIKDLWEALLNERFVFSFRNSLEISAYRKLETKYSKWSWSLHSAMTEIENKLHNKIENKAIHEVDETDLHTELKKTSDKVEKSMSEYFEKDKDKDILIQWKTSFEIKIKELRENIVRETNRKLNEILHQRDLKKKIDAQRKYQENILFEKSKELALKIKDKDDEETLKKEFDLFWEQSVKKIIRDTPPIKGIDIMRDVREILRDIYESIPVDHWRESSEGINIFTVSSFSNYVNLKRSTKPGIKEVVKDACRTVRKTFGYDKTLSPAEETQIRSLVNDVVQQTDIMIQSFNISKMGYNISYIKKLTDYIKARVTEHQEGSVNYAFKIEFIMDLGLSICLRSNKMITFQHRLYREANDPEMYVERKREEHYSIFHKYCHGATSASIFSEIICQKLKEPIEQSVYKETARDLTDEIKSNCESLNGNRSNLEKHILRTLAGQEDFNKYMNYIHNPRDHFKSFIRDEVSRYITDKFTVSVLPKMKKNIEILQKKIVKAAHESTEHVHVNSGDFGLWLESFTQKLSDVLIFSEKDLSGVKHDDVDDFNLLQEVLRQELHAIMSEINRRFDTKTFDEKLDLRFRPDELLIDHFCQCCWVQCPFCKAICTNTIENHNGDHSVPFHRNIGLNGWFYRGTTYLAINICTSSVASDGSFHPNDSDDTVLWREYRTAGGVYADWSITPDLSELPYWKWFVCRFQKDLEKYYSKTFEESGKIPDEWKKYSKQEAIESLDKKHFIEQMK</sequence>
<dbReference type="Gene3D" id="3.40.50.300">
    <property type="entry name" value="P-loop containing nucleotide triphosphate hydrolases"/>
    <property type="match status" value="1"/>
</dbReference>
<evidence type="ECO:0000313" key="10">
    <source>
        <dbReference type="Proteomes" id="UP001479290"/>
    </source>
</evidence>
<dbReference type="InterPro" id="IPR057365">
    <property type="entry name" value="URGCP"/>
</dbReference>
<dbReference type="Pfam" id="PF25974">
    <property type="entry name" value="URGCP_9th"/>
    <property type="match status" value="1"/>
</dbReference>
<dbReference type="Pfam" id="PF25496">
    <property type="entry name" value="URGCP"/>
    <property type="match status" value="1"/>
</dbReference>
<feature type="domain" description="VLIG-type G" evidence="8">
    <location>
        <begin position="604"/>
        <end position="845"/>
    </location>
</feature>
<comment type="similarity">
    <text evidence="3">Belongs to the TRAFAC class dynamin-like GTPase superfamily. Very large inducible GTPase (VLIG) family.</text>
</comment>
<evidence type="ECO:0000256" key="5">
    <source>
        <dbReference type="ARBA" id="ARBA00022741"/>
    </source>
</evidence>
<reference evidence="9 10" key="1">
    <citation type="submission" date="2024-05" db="EMBL/GenBank/DDBJ databases">
        <title>A high-quality chromosomal-level genome assembly of Topmouth culter (Culter alburnus).</title>
        <authorList>
            <person name="Zhao H."/>
        </authorList>
    </citation>
    <scope>NUCLEOTIDE SEQUENCE [LARGE SCALE GENOMIC DNA]</scope>
    <source>
        <strain evidence="9">CATC2023</strain>
        <tissue evidence="9">Muscle</tissue>
    </source>
</reference>